<sequence>MSKTRTQKEAVVEILADKMRRMKSAAFVSVHGYTMKDADALRIKAKQAGVEVAVTKKTLLKRAADQAGFANFDAHAFEGSILSAFSFSDEVSAAKLLAALVKEKTDMKIVGGILEGEIVEVEKIKMLATLPGKQELLGKMVGSLQAPISGFVNVLVGNLRGLVTVLKAVQEKKPV</sequence>
<proteinExistence type="inferred from homology"/>
<accession>A0A0G0UJD9</accession>
<dbReference type="SUPFAM" id="SSF160369">
    <property type="entry name" value="Ribosomal protein L10-like"/>
    <property type="match status" value="1"/>
</dbReference>
<dbReference type="EMBL" id="LCAH01000002">
    <property type="protein sequence ID" value="KKR87606.1"/>
    <property type="molecule type" value="Genomic_DNA"/>
</dbReference>
<comment type="subunit">
    <text evidence="5">Part of the ribosomal stalk of the 50S ribosomal subunit. The N-terminus interacts with L11 and the large rRNA to form the base of the stalk. The C-terminus forms an elongated spine to which L12 dimers bind in a sequential fashion forming a multimeric L10(L12)X complex.</text>
</comment>
<dbReference type="InterPro" id="IPR047865">
    <property type="entry name" value="Ribosomal_uL10_bac_type"/>
</dbReference>
<dbReference type="GO" id="GO:0006412">
    <property type="term" value="P:translation"/>
    <property type="evidence" value="ECO:0007669"/>
    <property type="project" value="UniProtKB-UniRule"/>
</dbReference>
<evidence type="ECO:0000256" key="3">
    <source>
        <dbReference type="ARBA" id="ARBA00023274"/>
    </source>
</evidence>
<keyword evidence="3 5" id="KW-0687">Ribonucleoprotein</keyword>
<organism evidence="6 7">
    <name type="scientific">Candidatus Uhrbacteria bacterium GW2011_GWC2_41_11</name>
    <dbReference type="NCBI Taxonomy" id="1618985"/>
    <lineage>
        <taxon>Bacteria</taxon>
        <taxon>Candidatus Uhriibacteriota</taxon>
    </lineage>
</organism>
<dbReference type="HAMAP" id="MF_00362">
    <property type="entry name" value="Ribosomal_uL10"/>
    <property type="match status" value="1"/>
</dbReference>
<dbReference type="InterPro" id="IPR043141">
    <property type="entry name" value="Ribosomal_uL10-like_sf"/>
</dbReference>
<gene>
    <name evidence="5" type="primary">rplJ</name>
    <name evidence="6" type="ORF">UU35_C0002G0107</name>
</gene>
<evidence type="ECO:0000256" key="5">
    <source>
        <dbReference type="HAMAP-Rule" id="MF_00362"/>
    </source>
</evidence>
<keyword evidence="5" id="KW-0694">RNA-binding</keyword>
<comment type="function">
    <text evidence="5">Forms part of the ribosomal stalk, playing a central role in the interaction of the ribosome with GTP-bound translation factors.</text>
</comment>
<evidence type="ECO:0000313" key="6">
    <source>
        <dbReference type="EMBL" id="KKR87606.1"/>
    </source>
</evidence>
<dbReference type="AlphaFoldDB" id="A0A0G0UJD9"/>
<keyword evidence="2 5" id="KW-0689">Ribosomal protein</keyword>
<dbReference type="InterPro" id="IPR001790">
    <property type="entry name" value="Ribosomal_uL10"/>
</dbReference>
<dbReference type="NCBIfam" id="NF000955">
    <property type="entry name" value="PRK00099.1-1"/>
    <property type="match status" value="1"/>
</dbReference>
<evidence type="ECO:0000256" key="2">
    <source>
        <dbReference type="ARBA" id="ARBA00022980"/>
    </source>
</evidence>
<dbReference type="Gene3D" id="6.10.250.290">
    <property type="match status" value="1"/>
</dbReference>
<dbReference type="Gene3D" id="3.30.70.1730">
    <property type="match status" value="1"/>
</dbReference>
<keyword evidence="5" id="KW-0699">rRNA-binding</keyword>
<dbReference type="GO" id="GO:0070180">
    <property type="term" value="F:large ribosomal subunit rRNA binding"/>
    <property type="evidence" value="ECO:0007669"/>
    <property type="project" value="UniProtKB-UniRule"/>
</dbReference>
<dbReference type="GO" id="GO:1990904">
    <property type="term" value="C:ribonucleoprotein complex"/>
    <property type="evidence" value="ECO:0007669"/>
    <property type="project" value="UniProtKB-KW"/>
</dbReference>
<evidence type="ECO:0000256" key="1">
    <source>
        <dbReference type="ARBA" id="ARBA00008889"/>
    </source>
</evidence>
<dbReference type="InterPro" id="IPR022973">
    <property type="entry name" value="Ribosomal_uL10_bac"/>
</dbReference>
<dbReference type="Pfam" id="PF00466">
    <property type="entry name" value="Ribosomal_L10"/>
    <property type="match status" value="1"/>
</dbReference>
<comment type="caution">
    <text evidence="6">The sequence shown here is derived from an EMBL/GenBank/DDBJ whole genome shotgun (WGS) entry which is preliminary data.</text>
</comment>
<protein>
    <recommendedName>
        <fullName evidence="4 5">Large ribosomal subunit protein uL10</fullName>
    </recommendedName>
</protein>
<reference evidence="6 7" key="1">
    <citation type="journal article" date="2015" name="Nature">
        <title>rRNA introns, odd ribosomes, and small enigmatic genomes across a large radiation of phyla.</title>
        <authorList>
            <person name="Brown C.T."/>
            <person name="Hug L.A."/>
            <person name="Thomas B.C."/>
            <person name="Sharon I."/>
            <person name="Castelle C.J."/>
            <person name="Singh A."/>
            <person name="Wilkins M.J."/>
            <person name="Williams K.H."/>
            <person name="Banfield J.F."/>
        </authorList>
    </citation>
    <scope>NUCLEOTIDE SEQUENCE [LARGE SCALE GENOMIC DNA]</scope>
</reference>
<comment type="similarity">
    <text evidence="1 5">Belongs to the universal ribosomal protein uL10 family.</text>
</comment>
<dbReference type="Proteomes" id="UP000034616">
    <property type="component" value="Unassembled WGS sequence"/>
</dbReference>
<dbReference type="GO" id="GO:0005840">
    <property type="term" value="C:ribosome"/>
    <property type="evidence" value="ECO:0007669"/>
    <property type="project" value="UniProtKB-KW"/>
</dbReference>
<evidence type="ECO:0000313" key="7">
    <source>
        <dbReference type="Proteomes" id="UP000034616"/>
    </source>
</evidence>
<dbReference type="CDD" id="cd05797">
    <property type="entry name" value="Ribosomal_L10"/>
    <property type="match status" value="1"/>
</dbReference>
<name>A0A0G0UJD9_9BACT</name>
<dbReference type="PANTHER" id="PTHR11560">
    <property type="entry name" value="39S RIBOSOMAL PROTEIN L10, MITOCHONDRIAL"/>
    <property type="match status" value="1"/>
</dbReference>
<evidence type="ECO:0000256" key="4">
    <source>
        <dbReference type="ARBA" id="ARBA00035202"/>
    </source>
</evidence>